<protein>
    <submittedName>
        <fullName evidence="2">Uncharacterized protein</fullName>
    </submittedName>
</protein>
<keyword evidence="1" id="KW-1133">Transmembrane helix</keyword>
<feature type="transmembrane region" description="Helical" evidence="1">
    <location>
        <begin position="128"/>
        <end position="147"/>
    </location>
</feature>
<dbReference type="InParanoid" id="A0A1B7N6V5"/>
<keyword evidence="1" id="KW-0812">Transmembrane</keyword>
<evidence type="ECO:0000313" key="2">
    <source>
        <dbReference type="EMBL" id="OAX40587.1"/>
    </source>
</evidence>
<sequence length="157" mass="18571">MRLCFDMCMAWIHVRVQIHTIVTGPAVTRESLLPPYVSTLLFALLFRYKYFTLQTHSSTNFSRICLHLLLRHLNLAIPTVHSLRRTLTFNLHLPPIVMQITPCTKHRWSERLTLLAHLYRVPFPYCHYLLSLLACLRTGCCLLFLRFRLILSYRTCR</sequence>
<gene>
    <name evidence="2" type="ORF">K503DRAFT_596467</name>
</gene>
<reference evidence="2 3" key="1">
    <citation type="submission" date="2016-06" db="EMBL/GenBank/DDBJ databases">
        <title>Comparative genomics of the ectomycorrhizal sister species Rhizopogon vinicolor and Rhizopogon vesiculosus (Basidiomycota: Boletales) reveals a divergence of the mating type B locus.</title>
        <authorList>
            <consortium name="DOE Joint Genome Institute"/>
            <person name="Mujic A.B."/>
            <person name="Kuo A."/>
            <person name="Tritt A."/>
            <person name="Lipzen A."/>
            <person name="Chen C."/>
            <person name="Johnson J."/>
            <person name="Sharma A."/>
            <person name="Barry K."/>
            <person name="Grigoriev I.V."/>
            <person name="Spatafora J.W."/>
        </authorList>
    </citation>
    <scope>NUCLEOTIDE SEQUENCE [LARGE SCALE GENOMIC DNA]</scope>
    <source>
        <strain evidence="2 3">AM-OR11-026</strain>
    </source>
</reference>
<evidence type="ECO:0000256" key="1">
    <source>
        <dbReference type="SAM" id="Phobius"/>
    </source>
</evidence>
<keyword evidence="1" id="KW-0472">Membrane</keyword>
<dbReference type="AlphaFoldDB" id="A0A1B7N6V5"/>
<name>A0A1B7N6V5_9AGAM</name>
<dbReference type="Proteomes" id="UP000092154">
    <property type="component" value="Unassembled WGS sequence"/>
</dbReference>
<accession>A0A1B7N6V5</accession>
<dbReference type="EMBL" id="KV448206">
    <property type="protein sequence ID" value="OAX40587.1"/>
    <property type="molecule type" value="Genomic_DNA"/>
</dbReference>
<keyword evidence="3" id="KW-1185">Reference proteome</keyword>
<evidence type="ECO:0000313" key="3">
    <source>
        <dbReference type="Proteomes" id="UP000092154"/>
    </source>
</evidence>
<proteinExistence type="predicted"/>
<organism evidence="2 3">
    <name type="scientific">Rhizopogon vinicolor AM-OR11-026</name>
    <dbReference type="NCBI Taxonomy" id="1314800"/>
    <lineage>
        <taxon>Eukaryota</taxon>
        <taxon>Fungi</taxon>
        <taxon>Dikarya</taxon>
        <taxon>Basidiomycota</taxon>
        <taxon>Agaricomycotina</taxon>
        <taxon>Agaricomycetes</taxon>
        <taxon>Agaricomycetidae</taxon>
        <taxon>Boletales</taxon>
        <taxon>Suillineae</taxon>
        <taxon>Rhizopogonaceae</taxon>
        <taxon>Rhizopogon</taxon>
    </lineage>
</organism>